<organism evidence="1 2">
    <name type="scientific">Trifolium medium</name>
    <dbReference type="NCBI Taxonomy" id="97028"/>
    <lineage>
        <taxon>Eukaryota</taxon>
        <taxon>Viridiplantae</taxon>
        <taxon>Streptophyta</taxon>
        <taxon>Embryophyta</taxon>
        <taxon>Tracheophyta</taxon>
        <taxon>Spermatophyta</taxon>
        <taxon>Magnoliopsida</taxon>
        <taxon>eudicotyledons</taxon>
        <taxon>Gunneridae</taxon>
        <taxon>Pentapetalae</taxon>
        <taxon>rosids</taxon>
        <taxon>fabids</taxon>
        <taxon>Fabales</taxon>
        <taxon>Fabaceae</taxon>
        <taxon>Papilionoideae</taxon>
        <taxon>50 kb inversion clade</taxon>
        <taxon>NPAAA clade</taxon>
        <taxon>Hologalegina</taxon>
        <taxon>IRL clade</taxon>
        <taxon>Trifolieae</taxon>
        <taxon>Trifolium</taxon>
    </lineage>
</organism>
<name>A0A392QSB6_9FABA</name>
<dbReference type="EMBL" id="LXQA010155897">
    <property type="protein sequence ID" value="MCI26879.1"/>
    <property type="molecule type" value="Genomic_DNA"/>
</dbReference>
<dbReference type="Proteomes" id="UP000265520">
    <property type="component" value="Unassembled WGS sequence"/>
</dbReference>
<evidence type="ECO:0000313" key="1">
    <source>
        <dbReference type="EMBL" id="MCI26879.1"/>
    </source>
</evidence>
<reference evidence="1 2" key="1">
    <citation type="journal article" date="2018" name="Front. Plant Sci.">
        <title>Red Clover (Trifolium pratense) and Zigzag Clover (T. medium) - A Picture of Genomic Similarities and Differences.</title>
        <authorList>
            <person name="Dluhosova J."/>
            <person name="Istvanek J."/>
            <person name="Nedelnik J."/>
            <person name="Repkova J."/>
        </authorList>
    </citation>
    <scope>NUCLEOTIDE SEQUENCE [LARGE SCALE GENOMIC DNA]</scope>
    <source>
        <strain evidence="2">cv. 10/8</strain>
        <tissue evidence="1">Leaf</tissue>
    </source>
</reference>
<proteinExistence type="predicted"/>
<keyword evidence="2" id="KW-1185">Reference proteome</keyword>
<protein>
    <submittedName>
        <fullName evidence="1">Uncharacterized protein</fullName>
    </submittedName>
</protein>
<evidence type="ECO:0000313" key="2">
    <source>
        <dbReference type="Proteomes" id="UP000265520"/>
    </source>
</evidence>
<comment type="caution">
    <text evidence="1">The sequence shown here is derived from an EMBL/GenBank/DDBJ whole genome shotgun (WGS) entry which is preliminary data.</text>
</comment>
<accession>A0A392QSB6</accession>
<feature type="non-terminal residue" evidence="1">
    <location>
        <position position="1"/>
    </location>
</feature>
<dbReference type="AlphaFoldDB" id="A0A392QSB6"/>
<sequence length="57" mass="6166">HAQVYLDHPCGAGNLCLSSDAKPQTPSYCLIQLLPWHGAPPQLVPRHLLEPSTPPSI</sequence>